<evidence type="ECO:0000256" key="3">
    <source>
        <dbReference type="ARBA" id="ARBA00023136"/>
    </source>
</evidence>
<organism evidence="6 7">
    <name type="scientific">Sulfitobacter alexandrii</name>
    <dbReference type="NCBI Taxonomy" id="1917485"/>
    <lineage>
        <taxon>Bacteria</taxon>
        <taxon>Pseudomonadati</taxon>
        <taxon>Pseudomonadota</taxon>
        <taxon>Alphaproteobacteria</taxon>
        <taxon>Rhodobacterales</taxon>
        <taxon>Roseobacteraceae</taxon>
        <taxon>Sulfitobacter</taxon>
    </lineage>
</organism>
<dbReference type="STRING" id="1917485.BOO69_01815"/>
<dbReference type="NCBIfam" id="NF033233">
    <property type="entry name" value="twin_helix"/>
    <property type="match status" value="1"/>
</dbReference>
<dbReference type="KEGG" id="suam:BOO69_01815"/>
<evidence type="ECO:0000313" key="7">
    <source>
        <dbReference type="Proteomes" id="UP000181897"/>
    </source>
</evidence>
<dbReference type="RefSeq" id="WP_071969778.1">
    <property type="nucleotide sequence ID" value="NZ_CP018076.1"/>
</dbReference>
<protein>
    <recommendedName>
        <fullName evidence="5">HIG1 domain-containing protein</fullName>
    </recommendedName>
</protein>
<evidence type="ECO:0000256" key="4">
    <source>
        <dbReference type="SAM" id="Phobius"/>
    </source>
</evidence>
<evidence type="ECO:0000256" key="1">
    <source>
        <dbReference type="ARBA" id="ARBA00022692"/>
    </source>
</evidence>
<dbReference type="PROSITE" id="PS51503">
    <property type="entry name" value="HIG1"/>
    <property type="match status" value="1"/>
</dbReference>
<feature type="domain" description="HIG1" evidence="5">
    <location>
        <begin position="1"/>
        <end position="68"/>
    </location>
</feature>
<sequence length="68" mass="7355">MFEDPLFIVVLLAVLAVAVILLIGLGGFAGGGEFNKRNANKLMRWRIIAQFIAVLLILGFIWLRGGAG</sequence>
<dbReference type="InterPro" id="IPR007667">
    <property type="entry name" value="Hypoxia_induced_domain"/>
</dbReference>
<keyword evidence="7" id="KW-1185">Reference proteome</keyword>
<dbReference type="AlphaFoldDB" id="A0A1J0WDA2"/>
<keyword evidence="2 4" id="KW-1133">Transmembrane helix</keyword>
<dbReference type="OrthoDB" id="7284889at2"/>
<keyword evidence="3 4" id="KW-0472">Membrane</keyword>
<proteinExistence type="predicted"/>
<evidence type="ECO:0000313" key="6">
    <source>
        <dbReference type="EMBL" id="APE42290.1"/>
    </source>
</evidence>
<keyword evidence="1 4" id="KW-0812">Transmembrane</keyword>
<dbReference type="Pfam" id="PF04588">
    <property type="entry name" value="HIG_1_N"/>
    <property type="match status" value="1"/>
</dbReference>
<gene>
    <name evidence="6" type="ORF">BOO69_01815</name>
</gene>
<dbReference type="Proteomes" id="UP000181897">
    <property type="component" value="Chromosome"/>
</dbReference>
<evidence type="ECO:0000256" key="2">
    <source>
        <dbReference type="ARBA" id="ARBA00022989"/>
    </source>
</evidence>
<accession>A0A1J0WDA2</accession>
<evidence type="ECO:0000259" key="5">
    <source>
        <dbReference type="PROSITE" id="PS51503"/>
    </source>
</evidence>
<reference evidence="6 7" key="1">
    <citation type="submission" date="2016-11" db="EMBL/GenBank/DDBJ databases">
        <title>Complete genome sequence of Sulfitobacter sp. AM1-D1, a toxic bacteria associated with marine dinoflagellate Alexandrium minutum in East China Sea.</title>
        <authorList>
            <person name="Yang Q."/>
            <person name="Zhang X."/>
            <person name="Tian X."/>
        </authorList>
    </citation>
    <scope>NUCLEOTIDE SEQUENCE [LARGE SCALE GENOMIC DNA]</scope>
    <source>
        <strain evidence="6 7">AM1-D1</strain>
    </source>
</reference>
<name>A0A1J0WDA2_9RHOB</name>
<feature type="transmembrane region" description="Helical" evidence="4">
    <location>
        <begin position="6"/>
        <end position="31"/>
    </location>
</feature>
<dbReference type="EMBL" id="CP018076">
    <property type="protein sequence ID" value="APE42290.1"/>
    <property type="molecule type" value="Genomic_DNA"/>
</dbReference>
<feature type="transmembrane region" description="Helical" evidence="4">
    <location>
        <begin position="43"/>
        <end position="63"/>
    </location>
</feature>